<keyword evidence="2" id="KW-0460">Magnesium</keyword>
<organism evidence="3 4">
    <name type="scientific">Nyctereutes procyonoides</name>
    <name type="common">Raccoon dog</name>
    <name type="synonym">Canis procyonoides</name>
    <dbReference type="NCBI Taxonomy" id="34880"/>
    <lineage>
        <taxon>Eukaryota</taxon>
        <taxon>Metazoa</taxon>
        <taxon>Chordata</taxon>
        <taxon>Craniata</taxon>
        <taxon>Vertebrata</taxon>
        <taxon>Euteleostomi</taxon>
        <taxon>Mammalia</taxon>
        <taxon>Eutheria</taxon>
        <taxon>Laurasiatheria</taxon>
        <taxon>Carnivora</taxon>
        <taxon>Caniformia</taxon>
        <taxon>Canidae</taxon>
        <taxon>Nyctereutes</taxon>
    </lineage>
</organism>
<dbReference type="InterPro" id="IPR044897">
    <property type="entry name" value="INPP1_dom_1"/>
</dbReference>
<sequence length="210" mass="23443">MSFLRNICLGQPGCLSGLITNDLGRKFILRLCPTEKEITELLNNILSGNNLALEALAKVVHQGVTFTDPTLDSVEIFPCGHQCVTILTRNYDIQIACYGDSSYMGTNIHSFQPLSLKEKSACKNLCVIQGLLDISIFPEDTAFQWDFCAAHATLRAMGGTMRDLKECLQKNPEMSLTCHINWCANKEGLIAYRLRKWVESFLNLPIKNPA</sequence>
<dbReference type="Gene3D" id="3.40.190.80">
    <property type="match status" value="1"/>
</dbReference>
<accession>A0A811Y072</accession>
<dbReference type="EMBL" id="CAJHUB010000650">
    <property type="protein sequence ID" value="CAD7668894.1"/>
    <property type="molecule type" value="Genomic_DNA"/>
</dbReference>
<dbReference type="Proteomes" id="UP000645828">
    <property type="component" value="Unassembled WGS sequence"/>
</dbReference>
<dbReference type="Pfam" id="PF00459">
    <property type="entry name" value="Inositol_P"/>
    <property type="match status" value="1"/>
</dbReference>
<protein>
    <submittedName>
        <fullName evidence="3">(raccoon dog) hypothetical protein</fullName>
    </submittedName>
</protein>
<comment type="caution">
    <text evidence="3">The sequence shown here is derived from an EMBL/GenBank/DDBJ whole genome shotgun (WGS) entry which is preliminary data.</text>
</comment>
<evidence type="ECO:0000256" key="2">
    <source>
        <dbReference type="PIRSR" id="PIRSR600760-2"/>
    </source>
</evidence>
<gene>
    <name evidence="3" type="ORF">NYPRO_LOCUS1688</name>
</gene>
<keyword evidence="4" id="KW-1185">Reference proteome</keyword>
<comment type="similarity">
    <text evidence="1">Belongs to the inositol monophosphatase superfamily.</text>
</comment>
<reference evidence="3" key="1">
    <citation type="submission" date="2020-12" db="EMBL/GenBank/DDBJ databases">
        <authorList>
            <consortium name="Molecular Ecology Group"/>
        </authorList>
    </citation>
    <scope>NUCLEOTIDE SEQUENCE</scope>
    <source>
        <strain evidence="3">TBG_1078</strain>
    </source>
</reference>
<dbReference type="SUPFAM" id="SSF56655">
    <property type="entry name" value="Carbohydrate phosphatase"/>
    <property type="match status" value="1"/>
</dbReference>
<comment type="cofactor">
    <cofactor evidence="2">
        <name>Mg(2+)</name>
        <dbReference type="ChEBI" id="CHEBI:18420"/>
    </cofactor>
</comment>
<dbReference type="InterPro" id="IPR000760">
    <property type="entry name" value="Inositol_monophosphatase-like"/>
</dbReference>
<evidence type="ECO:0000256" key="1">
    <source>
        <dbReference type="ARBA" id="ARBA00009759"/>
    </source>
</evidence>
<evidence type="ECO:0000313" key="3">
    <source>
        <dbReference type="EMBL" id="CAD7668894.1"/>
    </source>
</evidence>
<name>A0A811Y072_NYCPR</name>
<dbReference type="AlphaFoldDB" id="A0A811Y072"/>
<proteinExistence type="inferred from homology"/>
<evidence type="ECO:0000313" key="4">
    <source>
        <dbReference type="Proteomes" id="UP000645828"/>
    </source>
</evidence>
<dbReference type="Gene3D" id="4.10.460.10">
    <property type="entry name" value="Inositol Polyphosphate 1-phosphatase, domain 1"/>
    <property type="match status" value="1"/>
</dbReference>
<dbReference type="GO" id="GO:0046872">
    <property type="term" value="F:metal ion binding"/>
    <property type="evidence" value="ECO:0007669"/>
    <property type="project" value="UniProtKB-KW"/>
</dbReference>
<feature type="binding site" evidence="2">
    <location>
        <position position="146"/>
    </location>
    <ligand>
        <name>Mg(2+)</name>
        <dbReference type="ChEBI" id="CHEBI:18420"/>
        <label>1</label>
        <note>catalytic</note>
    </ligand>
</feature>
<keyword evidence="2" id="KW-0479">Metal-binding</keyword>